<dbReference type="AlphaFoldDB" id="A0A5P1ELD3"/>
<sequence length="283" mass="30294">MFVNISGCIVMLDRVHEFVGSNPDPLIPPYDSETLRLVFRHSHEPTYAAIFHGCAAHVPALFSCKPSAAPTVATIQIQEPAAAAVAGEFHVAGRRNVSGRAHLAQAVLAAVPALVALIVLKCDSVQNVVLKLVVANNAFVNLEIPQILVAARELTALGESELRLKICLTAAMKCSAISTTDGAPDTVNLLQKLTWRSTASSVEISIFDLQISSLTASQPARRSTAVVPPAHGARCRPACTPSVRSSGTWRTLIRAHLPSRNQAMGVESNRRRLLKPPWISAKP</sequence>
<keyword evidence="2" id="KW-1185">Reference proteome</keyword>
<protein>
    <submittedName>
        <fullName evidence="1">Uncharacterized protein</fullName>
    </submittedName>
</protein>
<evidence type="ECO:0000313" key="2">
    <source>
        <dbReference type="Proteomes" id="UP000243459"/>
    </source>
</evidence>
<name>A0A5P1ELD3_ASPOF</name>
<accession>A0A5P1ELD3</accession>
<dbReference type="Gramene" id="ONK65381">
    <property type="protein sequence ID" value="ONK65381"/>
    <property type="gene ID" value="A4U43_C07F36520"/>
</dbReference>
<proteinExistence type="predicted"/>
<gene>
    <name evidence="1" type="ORF">A4U43_C07F36520</name>
</gene>
<evidence type="ECO:0000313" key="1">
    <source>
        <dbReference type="EMBL" id="ONK65381.1"/>
    </source>
</evidence>
<reference evidence="2" key="1">
    <citation type="journal article" date="2017" name="Nat. Commun.">
        <title>The asparagus genome sheds light on the origin and evolution of a young Y chromosome.</title>
        <authorList>
            <person name="Harkess A."/>
            <person name="Zhou J."/>
            <person name="Xu C."/>
            <person name="Bowers J.E."/>
            <person name="Van der Hulst R."/>
            <person name="Ayyampalayam S."/>
            <person name="Mercati F."/>
            <person name="Riccardi P."/>
            <person name="McKain M.R."/>
            <person name="Kakrana A."/>
            <person name="Tang H."/>
            <person name="Ray J."/>
            <person name="Groenendijk J."/>
            <person name="Arikit S."/>
            <person name="Mathioni S.M."/>
            <person name="Nakano M."/>
            <person name="Shan H."/>
            <person name="Telgmann-Rauber A."/>
            <person name="Kanno A."/>
            <person name="Yue Z."/>
            <person name="Chen H."/>
            <person name="Li W."/>
            <person name="Chen Y."/>
            <person name="Xu X."/>
            <person name="Zhang Y."/>
            <person name="Luo S."/>
            <person name="Chen H."/>
            <person name="Gao J."/>
            <person name="Mao Z."/>
            <person name="Pires J.C."/>
            <person name="Luo M."/>
            <person name="Kudrna D."/>
            <person name="Wing R.A."/>
            <person name="Meyers B.C."/>
            <person name="Yi K."/>
            <person name="Kong H."/>
            <person name="Lavrijsen P."/>
            <person name="Sunseri F."/>
            <person name="Falavigna A."/>
            <person name="Ye Y."/>
            <person name="Leebens-Mack J.H."/>
            <person name="Chen G."/>
        </authorList>
    </citation>
    <scope>NUCLEOTIDE SEQUENCE [LARGE SCALE GENOMIC DNA]</scope>
    <source>
        <strain evidence="2">cv. DH0086</strain>
    </source>
</reference>
<dbReference type="EMBL" id="CM007387">
    <property type="protein sequence ID" value="ONK65381.1"/>
    <property type="molecule type" value="Genomic_DNA"/>
</dbReference>
<dbReference type="Proteomes" id="UP000243459">
    <property type="component" value="Chromosome 7"/>
</dbReference>
<organism evidence="1 2">
    <name type="scientific">Asparagus officinalis</name>
    <name type="common">Garden asparagus</name>
    <dbReference type="NCBI Taxonomy" id="4686"/>
    <lineage>
        <taxon>Eukaryota</taxon>
        <taxon>Viridiplantae</taxon>
        <taxon>Streptophyta</taxon>
        <taxon>Embryophyta</taxon>
        <taxon>Tracheophyta</taxon>
        <taxon>Spermatophyta</taxon>
        <taxon>Magnoliopsida</taxon>
        <taxon>Liliopsida</taxon>
        <taxon>Asparagales</taxon>
        <taxon>Asparagaceae</taxon>
        <taxon>Asparagoideae</taxon>
        <taxon>Asparagus</taxon>
    </lineage>
</organism>